<feature type="domain" description="SCP" evidence="1">
    <location>
        <begin position="153"/>
        <end position="264"/>
    </location>
</feature>
<dbReference type="PANTHER" id="PTHR31157:SF1">
    <property type="entry name" value="SCP DOMAIN-CONTAINING PROTEIN"/>
    <property type="match status" value="1"/>
</dbReference>
<gene>
    <name evidence="2" type="ORF">HELGO_WM21627</name>
</gene>
<dbReference type="SUPFAM" id="SSF55797">
    <property type="entry name" value="PR-1-like"/>
    <property type="match status" value="2"/>
</dbReference>
<accession>A0A6S6TYL9</accession>
<evidence type="ECO:0000313" key="2">
    <source>
        <dbReference type="EMBL" id="CAA6827595.1"/>
    </source>
</evidence>
<dbReference type="PANTHER" id="PTHR31157">
    <property type="entry name" value="SCP DOMAIN-CONTAINING PROTEIN"/>
    <property type="match status" value="1"/>
</dbReference>
<dbReference type="InterPro" id="IPR014044">
    <property type="entry name" value="CAP_dom"/>
</dbReference>
<dbReference type="CDD" id="cd05379">
    <property type="entry name" value="CAP_bacterial"/>
    <property type="match status" value="2"/>
</dbReference>
<dbReference type="EMBL" id="CACVAQ010000403">
    <property type="protein sequence ID" value="CAA6827595.1"/>
    <property type="molecule type" value="Genomic_DNA"/>
</dbReference>
<sequence length="269" mass="29322">MANISDLELEILELINQHRASLSLTPLVFHPAIQASSFQHSTNIVKEVVPFGHEGFSDRANTLVKSLKGSAASENVAMGQKTAEEVVQAWLNSPGHRNNIEGDFNLTGISVVKNQQGDPIFTQIFIKAPSSVAHPSASAKEAVSEVNLNYAILKLVNRHRAGQYLSPLQMNPHIQVIATQHAQNMAAGTIPFGHQDFEARAKMLLSKLHGLSVAENVASGQENAPSIVNSWLDSDSHRNNIEGDFNLTGIGIAKSENQKMFYCQILIKK</sequence>
<dbReference type="Gene3D" id="3.40.33.10">
    <property type="entry name" value="CAP"/>
    <property type="match status" value="2"/>
</dbReference>
<protein>
    <submittedName>
        <fullName evidence="2">SCP-like extracellular</fullName>
    </submittedName>
</protein>
<dbReference type="AlphaFoldDB" id="A0A6S6TYL9"/>
<proteinExistence type="predicted"/>
<reference evidence="2" key="1">
    <citation type="submission" date="2020-01" db="EMBL/GenBank/DDBJ databases">
        <authorList>
            <person name="Meier V. D."/>
            <person name="Meier V D."/>
        </authorList>
    </citation>
    <scope>NUCLEOTIDE SEQUENCE</scope>
    <source>
        <strain evidence="2">HLG_WM_MAG_10</strain>
    </source>
</reference>
<name>A0A6S6TYL9_9BACT</name>
<dbReference type="InterPro" id="IPR035940">
    <property type="entry name" value="CAP_sf"/>
</dbReference>
<organism evidence="2">
    <name type="scientific">uncultured Aureispira sp</name>
    <dbReference type="NCBI Taxonomy" id="1331704"/>
    <lineage>
        <taxon>Bacteria</taxon>
        <taxon>Pseudomonadati</taxon>
        <taxon>Bacteroidota</taxon>
        <taxon>Saprospiria</taxon>
        <taxon>Saprospirales</taxon>
        <taxon>Saprospiraceae</taxon>
        <taxon>Aureispira</taxon>
        <taxon>environmental samples</taxon>
    </lineage>
</organism>
<evidence type="ECO:0000259" key="1">
    <source>
        <dbReference type="Pfam" id="PF00188"/>
    </source>
</evidence>
<dbReference type="Pfam" id="PF00188">
    <property type="entry name" value="CAP"/>
    <property type="match status" value="2"/>
</dbReference>
<feature type="domain" description="SCP" evidence="1">
    <location>
        <begin position="12"/>
        <end position="125"/>
    </location>
</feature>